<proteinExistence type="predicted"/>
<feature type="region of interest" description="Disordered" evidence="1">
    <location>
        <begin position="1"/>
        <end position="81"/>
    </location>
</feature>
<organism evidence="3 4">
    <name type="scientific">Didymodactylos carnosus</name>
    <dbReference type="NCBI Taxonomy" id="1234261"/>
    <lineage>
        <taxon>Eukaryota</taxon>
        <taxon>Metazoa</taxon>
        <taxon>Spiralia</taxon>
        <taxon>Gnathifera</taxon>
        <taxon>Rotifera</taxon>
        <taxon>Eurotatoria</taxon>
        <taxon>Bdelloidea</taxon>
        <taxon>Philodinida</taxon>
        <taxon>Philodinidae</taxon>
        <taxon>Didymodactylos</taxon>
    </lineage>
</organism>
<evidence type="ECO:0000313" key="4">
    <source>
        <dbReference type="Proteomes" id="UP000682733"/>
    </source>
</evidence>
<feature type="compositionally biased region" description="Basic and acidic residues" evidence="1">
    <location>
        <begin position="64"/>
        <end position="81"/>
    </location>
</feature>
<comment type="caution">
    <text evidence="3">The sequence shown here is derived from an EMBL/GenBank/DDBJ whole genome shotgun (WGS) entry which is preliminary data.</text>
</comment>
<protein>
    <submittedName>
        <fullName evidence="3">Uncharacterized protein</fullName>
    </submittedName>
</protein>
<dbReference type="EMBL" id="CAJNOK010008138">
    <property type="protein sequence ID" value="CAF1055356.1"/>
    <property type="molecule type" value="Genomic_DNA"/>
</dbReference>
<gene>
    <name evidence="2" type="ORF">OVA965_LOCUS17147</name>
    <name evidence="3" type="ORF">TMI583_LOCUS17157</name>
</gene>
<dbReference type="Proteomes" id="UP000682733">
    <property type="component" value="Unassembled WGS sequence"/>
</dbReference>
<name>A0A8S2JTD5_9BILA</name>
<accession>A0A8S2JTD5</accession>
<sequence>MVLSLRVRNRTSNSTTTVPPVSAEVIEMHSAQNPATTTLPPPPQSPMPWPKSLPPTYDEFMADEAPKEDNTGNDHMALDRY</sequence>
<evidence type="ECO:0000313" key="2">
    <source>
        <dbReference type="EMBL" id="CAF1055356.1"/>
    </source>
</evidence>
<feature type="compositionally biased region" description="Low complexity" evidence="1">
    <location>
        <begin position="1"/>
        <end position="22"/>
    </location>
</feature>
<feature type="compositionally biased region" description="Pro residues" evidence="1">
    <location>
        <begin position="39"/>
        <end position="53"/>
    </location>
</feature>
<dbReference type="Proteomes" id="UP000677228">
    <property type="component" value="Unassembled WGS sequence"/>
</dbReference>
<evidence type="ECO:0000256" key="1">
    <source>
        <dbReference type="SAM" id="MobiDB-lite"/>
    </source>
</evidence>
<evidence type="ECO:0000313" key="3">
    <source>
        <dbReference type="EMBL" id="CAF3821617.1"/>
    </source>
</evidence>
<dbReference type="EMBL" id="CAJOBA010008151">
    <property type="protein sequence ID" value="CAF3821617.1"/>
    <property type="molecule type" value="Genomic_DNA"/>
</dbReference>
<reference evidence="3" key="1">
    <citation type="submission" date="2021-02" db="EMBL/GenBank/DDBJ databases">
        <authorList>
            <person name="Nowell W R."/>
        </authorList>
    </citation>
    <scope>NUCLEOTIDE SEQUENCE</scope>
</reference>
<dbReference type="AlphaFoldDB" id="A0A8S2JTD5"/>